<keyword evidence="3 4" id="KW-0418">Kinase</keyword>
<dbReference type="PANTHER" id="PTHR34383:SF1">
    <property type="entry name" value="ADP-POLYPHOSPHATE PHOSPHOTRANSFERASE"/>
    <property type="match status" value="1"/>
</dbReference>
<dbReference type="HOGENOM" id="CLU_048699_3_1_7"/>
<dbReference type="NCBIfam" id="TIGR03707">
    <property type="entry name" value="PPK2_P_aer"/>
    <property type="match status" value="1"/>
</dbReference>
<name>I3XXN3_SULBS</name>
<dbReference type="GO" id="GO:0008976">
    <property type="term" value="F:polyphosphate kinase activity"/>
    <property type="evidence" value="ECO:0007669"/>
    <property type="project" value="UniProtKB-UniRule"/>
</dbReference>
<dbReference type="Gene3D" id="3.40.50.300">
    <property type="entry name" value="P-loop containing nucleotide triphosphate hydrolases"/>
    <property type="match status" value="1"/>
</dbReference>
<organism evidence="7 8">
    <name type="scientific">Sulfurospirillum barnesii (strain ATCC 700032 / DSM 10660 / SES-3)</name>
    <dbReference type="NCBI Taxonomy" id="760154"/>
    <lineage>
        <taxon>Bacteria</taxon>
        <taxon>Pseudomonadati</taxon>
        <taxon>Campylobacterota</taxon>
        <taxon>Epsilonproteobacteria</taxon>
        <taxon>Campylobacterales</taxon>
        <taxon>Sulfurospirillaceae</taxon>
        <taxon>Sulfurospirillum</taxon>
    </lineage>
</organism>
<dbReference type="PATRIC" id="fig|760154.4.peg.1422"/>
<dbReference type="SUPFAM" id="SSF52540">
    <property type="entry name" value="P-loop containing nucleoside triphosphate hydrolases"/>
    <property type="match status" value="1"/>
</dbReference>
<dbReference type="InterPro" id="IPR022486">
    <property type="entry name" value="PPK2_PA0141"/>
</dbReference>
<feature type="region of interest" description="Disordered" evidence="5">
    <location>
        <begin position="1"/>
        <end position="23"/>
    </location>
</feature>
<dbReference type="GO" id="GO:0006793">
    <property type="term" value="P:phosphorus metabolic process"/>
    <property type="evidence" value="ECO:0007669"/>
    <property type="project" value="InterPro"/>
</dbReference>
<feature type="domain" description="Polyphosphate kinase-2-related" evidence="6">
    <location>
        <begin position="33"/>
        <end position="257"/>
    </location>
</feature>
<protein>
    <recommendedName>
        <fullName evidence="4">ADP/GDP-polyphosphate phosphotransferase</fullName>
        <ecNumber evidence="4">2.7.4.-</ecNumber>
    </recommendedName>
    <alternativeName>
        <fullName evidence="4">Polyphosphate kinase PPK2</fullName>
    </alternativeName>
</protein>
<evidence type="ECO:0000256" key="1">
    <source>
        <dbReference type="ARBA" id="ARBA00009924"/>
    </source>
</evidence>
<proteinExistence type="inferred from homology"/>
<dbReference type="KEGG" id="sba:Sulba_1418"/>
<evidence type="ECO:0000313" key="7">
    <source>
        <dbReference type="EMBL" id="AFL68707.1"/>
    </source>
</evidence>
<dbReference type="Proteomes" id="UP000006176">
    <property type="component" value="Chromosome"/>
</dbReference>
<keyword evidence="2 4" id="KW-0808">Transferase</keyword>
<dbReference type="PIRSF" id="PIRSF028756">
    <property type="entry name" value="PPK2_prd"/>
    <property type="match status" value="1"/>
</dbReference>
<dbReference type="EMBL" id="CP003333">
    <property type="protein sequence ID" value="AFL68707.1"/>
    <property type="molecule type" value="Genomic_DNA"/>
</dbReference>
<comment type="function">
    <text evidence="4">Uses inorganic polyphosphate (polyP) as a donor to convert GDP to GTP or ADP to ATP.</text>
</comment>
<evidence type="ECO:0000256" key="5">
    <source>
        <dbReference type="SAM" id="MobiDB-lite"/>
    </source>
</evidence>
<dbReference type="InterPro" id="IPR016898">
    <property type="entry name" value="Polyphosphate_phosphotransfera"/>
</dbReference>
<dbReference type="eggNOG" id="COG2326">
    <property type="taxonomic scope" value="Bacteria"/>
</dbReference>
<dbReference type="STRING" id="760154.Sulba_1418"/>
<evidence type="ECO:0000256" key="2">
    <source>
        <dbReference type="ARBA" id="ARBA00022679"/>
    </source>
</evidence>
<evidence type="ECO:0000313" key="8">
    <source>
        <dbReference type="Proteomes" id="UP000006176"/>
    </source>
</evidence>
<reference evidence="7 8" key="1">
    <citation type="submission" date="2012-06" db="EMBL/GenBank/DDBJ databases">
        <title>Complete sequence of Sulfurospirillum barnesii SES-3.</title>
        <authorList>
            <consortium name="US DOE Joint Genome Institute"/>
            <person name="Lucas S."/>
            <person name="Han J."/>
            <person name="Lapidus A."/>
            <person name="Cheng J.-F."/>
            <person name="Goodwin L."/>
            <person name="Pitluck S."/>
            <person name="Peters L."/>
            <person name="Ovchinnikova G."/>
            <person name="Lu M."/>
            <person name="Detter J.C."/>
            <person name="Han C."/>
            <person name="Tapia R."/>
            <person name="Land M."/>
            <person name="Hauser L."/>
            <person name="Kyrpides N."/>
            <person name="Ivanova N."/>
            <person name="Pagani I."/>
            <person name="Stolz J."/>
            <person name="Arkin A."/>
            <person name="Dehal P."/>
            <person name="Oremland R."/>
            <person name="Saltikov C."/>
            <person name="Basu P."/>
            <person name="Hollibaugh J."/>
            <person name="Newman D."/>
            <person name="Stolyar S."/>
            <person name="Hazen T."/>
            <person name="Woyke T."/>
        </authorList>
    </citation>
    <scope>NUCLEOTIDE SEQUENCE [LARGE SCALE GENOMIC DNA]</scope>
    <source>
        <strain evidence="8">ATCC 700032 / DSM 10660 / SES-3</strain>
    </source>
</reference>
<dbReference type="OrthoDB" id="9775224at2"/>
<sequence length="293" mass="34400">MSKEKKSPTPLEETSLEHPSKKEEKVQVWVKKSELKYEKELKHLQIELLKFQNHVKEKGLKVLILIEGRDAAGKGGTIKRITEHLNPRGARIVALPKPSDTERTQWYFQRYTGHLPSAGEIVLFDRSWYNRAGVEPVMGFCTQKEHKEFLREVPKFERMLVNSGIILFKFYFSVSKEEQAKRFLERKNDPLKQFKLSPVDEKSQELWDHYTIAKYSMLLASNNPRTPWMIVLSDDKKQARLNTIKHILRNVEYPEKIKNKHLKTSPEILRTGREEIEIMEQNLPNENLSHLNG</sequence>
<dbReference type="InterPro" id="IPR022488">
    <property type="entry name" value="PPK2-related"/>
</dbReference>
<comment type="similarity">
    <text evidence="1 4">Belongs to the polyphosphate kinase 2 (PPK2) family. Class I subfamily.</text>
</comment>
<evidence type="ECO:0000256" key="3">
    <source>
        <dbReference type="ARBA" id="ARBA00022777"/>
    </source>
</evidence>
<dbReference type="InterPro" id="IPR027417">
    <property type="entry name" value="P-loop_NTPase"/>
</dbReference>
<gene>
    <name evidence="7" type="ordered locus">Sulba_1418</name>
</gene>
<accession>I3XXN3</accession>
<dbReference type="EC" id="2.7.4.-" evidence="4"/>
<dbReference type="Pfam" id="PF03976">
    <property type="entry name" value="PPK2"/>
    <property type="match status" value="1"/>
</dbReference>
<evidence type="ECO:0000256" key="4">
    <source>
        <dbReference type="RuleBase" id="RU369062"/>
    </source>
</evidence>
<evidence type="ECO:0000259" key="6">
    <source>
        <dbReference type="Pfam" id="PF03976"/>
    </source>
</evidence>
<comment type="subunit">
    <text evidence="4">Homotetramer.</text>
</comment>
<keyword evidence="8" id="KW-1185">Reference proteome</keyword>
<dbReference type="PANTHER" id="PTHR34383">
    <property type="entry name" value="POLYPHOSPHATE:AMP PHOSPHOTRANSFERASE-RELATED"/>
    <property type="match status" value="1"/>
</dbReference>
<dbReference type="RefSeq" id="WP_014769585.1">
    <property type="nucleotide sequence ID" value="NC_018002.1"/>
</dbReference>
<dbReference type="AlphaFoldDB" id="I3XXN3"/>